<dbReference type="Pfam" id="PF17279">
    <property type="entry name" value="DUF5344"/>
    <property type="match status" value="1"/>
</dbReference>
<comment type="caution">
    <text evidence="1">The sequence shown here is derived from an EMBL/GenBank/DDBJ whole genome shotgun (WGS) entry which is preliminary data.</text>
</comment>
<dbReference type="RefSeq" id="WP_119635535.1">
    <property type="nucleotide sequence ID" value="NZ_CP118163.1"/>
</dbReference>
<protein>
    <submittedName>
        <fullName evidence="1">TIGR04197 family type VII secretion effector</fullName>
    </submittedName>
</protein>
<evidence type="ECO:0000313" key="1">
    <source>
        <dbReference type="EMBL" id="RIO45426.1"/>
    </source>
</evidence>
<dbReference type="InterPro" id="IPR046318">
    <property type="entry name" value="DUF5344"/>
</dbReference>
<sequence length="90" mass="10042">MVIKLGETDVTAIIDKMKTSANQLSVSDSEAHLSETNLITFKEYETMFKNYKAALDNYKTITSQDSDAMLGTVQAIVQNDQDIANQIKHN</sequence>
<dbReference type="AlphaFoldDB" id="A0A418JII0"/>
<dbReference type="Proteomes" id="UP000285625">
    <property type="component" value="Unassembled WGS sequence"/>
</dbReference>
<organism evidence="1 2">
    <name type="scientific">Staphylococcus hyicus</name>
    <dbReference type="NCBI Taxonomy" id="1284"/>
    <lineage>
        <taxon>Bacteria</taxon>
        <taxon>Bacillati</taxon>
        <taxon>Bacillota</taxon>
        <taxon>Bacilli</taxon>
        <taxon>Bacillales</taxon>
        <taxon>Staphylococcaceae</taxon>
        <taxon>Staphylococcus</taxon>
    </lineage>
</organism>
<accession>A0A418JII0</accession>
<evidence type="ECO:0000313" key="2">
    <source>
        <dbReference type="Proteomes" id="UP000285625"/>
    </source>
</evidence>
<reference evidence="1 2" key="1">
    <citation type="journal article" date="2016" name="Front. Microbiol.">
        <title>Comprehensive Phylogenetic Analysis of Bovine Non-aureus Staphylococci Species Based on Whole-Genome Sequencing.</title>
        <authorList>
            <person name="Naushad S."/>
            <person name="Barkema H.W."/>
            <person name="Luby C."/>
            <person name="Condas L.A."/>
            <person name="Nobrega D.B."/>
            <person name="Carson D.A."/>
            <person name="De Buck J."/>
        </authorList>
    </citation>
    <scope>NUCLEOTIDE SEQUENCE [LARGE SCALE GENOMIC DNA]</scope>
    <source>
        <strain evidence="1 2">SNUC 5959</strain>
    </source>
</reference>
<name>A0A418JII0_STAHY</name>
<dbReference type="EMBL" id="QXVO01000021">
    <property type="protein sequence ID" value="RIO45426.1"/>
    <property type="molecule type" value="Genomic_DNA"/>
</dbReference>
<dbReference type="STRING" id="1284.SHYC_11530"/>
<gene>
    <name evidence="1" type="ORF">BUZ57_07695</name>
</gene>
<proteinExistence type="predicted"/>